<dbReference type="AlphaFoldDB" id="A0A644X0I4"/>
<reference evidence="2" key="1">
    <citation type="submission" date="2019-08" db="EMBL/GenBank/DDBJ databases">
        <authorList>
            <person name="Kucharzyk K."/>
            <person name="Murdoch R.W."/>
            <person name="Higgins S."/>
            <person name="Loffler F."/>
        </authorList>
    </citation>
    <scope>NUCLEOTIDE SEQUENCE</scope>
</reference>
<protein>
    <recommendedName>
        <fullName evidence="1">AbiEi antitoxin C-terminal domain-containing protein</fullName>
    </recommendedName>
</protein>
<evidence type="ECO:0000259" key="1">
    <source>
        <dbReference type="Pfam" id="PF09407"/>
    </source>
</evidence>
<sequence>MMNNEPRYSQSQGLLLLEAAVKEYGPLFTLDQIKPLANAQRLSTSHLRYLLSTLADAGWIEILKRGTYLVKSPLYSEEVPVYAIAAALIQPIAISHWSACAHHGFTTQNPVMVQATTPTKVITPEMRLGKAHSPRGRAVWTVSGNDFEFIHISPNLFWGFQKMWVNSWHQVNITDRERTALDLIARPDIFGGFSAAIEILENAINQINVDQLVDYAIKYDVGSVIKRLGWSLEKLGYTGNSLEGLRVYPVKRYYLLDPSLEETSAKKNSRWHISENLQRS</sequence>
<organism evidence="2">
    <name type="scientific">bioreactor metagenome</name>
    <dbReference type="NCBI Taxonomy" id="1076179"/>
    <lineage>
        <taxon>unclassified sequences</taxon>
        <taxon>metagenomes</taxon>
        <taxon>ecological metagenomes</taxon>
    </lineage>
</organism>
<evidence type="ECO:0000313" key="2">
    <source>
        <dbReference type="EMBL" id="MPM07684.1"/>
    </source>
</evidence>
<name>A0A644X0I4_9ZZZZ</name>
<accession>A0A644X0I4</accession>
<dbReference type="EMBL" id="VSSQ01001364">
    <property type="protein sequence ID" value="MPM07684.1"/>
    <property type="molecule type" value="Genomic_DNA"/>
</dbReference>
<dbReference type="Pfam" id="PF09407">
    <property type="entry name" value="AbiEi_1"/>
    <property type="match status" value="1"/>
</dbReference>
<feature type="domain" description="AbiEi antitoxin C-terminal" evidence="1">
    <location>
        <begin position="98"/>
        <end position="233"/>
    </location>
</feature>
<dbReference type="InterPro" id="IPR018547">
    <property type="entry name" value="AbiEi_C"/>
</dbReference>
<comment type="caution">
    <text evidence="2">The sequence shown here is derived from an EMBL/GenBank/DDBJ whole genome shotgun (WGS) entry which is preliminary data.</text>
</comment>
<proteinExistence type="predicted"/>
<gene>
    <name evidence="2" type="ORF">SDC9_53991</name>
</gene>